<dbReference type="GO" id="GO:0016787">
    <property type="term" value="F:hydrolase activity"/>
    <property type="evidence" value="ECO:0007669"/>
    <property type="project" value="UniProtKB-KW"/>
</dbReference>
<organism evidence="4 5">
    <name type="scientific">Pseudidiomarina maritima</name>
    <dbReference type="NCBI Taxonomy" id="519453"/>
    <lineage>
        <taxon>Bacteria</taxon>
        <taxon>Pseudomonadati</taxon>
        <taxon>Pseudomonadota</taxon>
        <taxon>Gammaproteobacteria</taxon>
        <taxon>Alteromonadales</taxon>
        <taxon>Idiomarinaceae</taxon>
        <taxon>Pseudidiomarina</taxon>
    </lineage>
</organism>
<dbReference type="Proteomes" id="UP000246964">
    <property type="component" value="Unassembled WGS sequence"/>
</dbReference>
<evidence type="ECO:0000256" key="2">
    <source>
        <dbReference type="SAM" id="SignalP"/>
    </source>
</evidence>
<dbReference type="AlphaFoldDB" id="A0A317QEM9"/>
<dbReference type="GO" id="GO:0017001">
    <property type="term" value="P:antibiotic catabolic process"/>
    <property type="evidence" value="ECO:0007669"/>
    <property type="project" value="UniProtKB-ARBA"/>
</dbReference>
<dbReference type="PANTHER" id="PTHR42951:SF4">
    <property type="entry name" value="ACYL-COENZYME A THIOESTERASE MBLAC2"/>
    <property type="match status" value="1"/>
</dbReference>
<dbReference type="PANTHER" id="PTHR42951">
    <property type="entry name" value="METALLO-BETA-LACTAMASE DOMAIN-CONTAINING"/>
    <property type="match status" value="1"/>
</dbReference>
<dbReference type="InterPro" id="IPR001279">
    <property type="entry name" value="Metallo-B-lactamas"/>
</dbReference>
<protein>
    <submittedName>
        <fullName evidence="4">Glyoxylase-like metal-dependent hydrolase (Beta-lactamase superfamily II)</fullName>
    </submittedName>
</protein>
<keyword evidence="2" id="KW-0732">Signal</keyword>
<dbReference type="CDD" id="cd16282">
    <property type="entry name" value="metallo-hydrolase-like_MBL-fold"/>
    <property type="match status" value="1"/>
</dbReference>
<name>A0A317QEM9_9GAMM</name>
<sequence length="289" mass="31794">MRGFKLVQLKQTAWAALVLLVAAPASAQANLAEVEVKATQVAGNVYMLTGMGGNIGVYVGDDGVVMIDAQYQGLADKITAAIAAVTEQPIKTLVNTHFHGDHTDGNAPFARNGVMVVAHENVKTRLAANDKFDRDGLPKVTFSDGLEVKAGSQSVRLQHYPNGHTDGDVVVWFPQANVIHAGDLFFVDRFPFIDLNAGGNVQGFIDNVRAVIAELDTQTQIIPGHGPLSKRVDWLRLVHMIEATREEVLTLKQQGMSVEQVIEHGLSEQWQAWSWSFINEERWIRTLYQ</sequence>
<dbReference type="SUPFAM" id="SSF56281">
    <property type="entry name" value="Metallo-hydrolase/oxidoreductase"/>
    <property type="match status" value="1"/>
</dbReference>
<feature type="signal peptide" evidence="2">
    <location>
        <begin position="1"/>
        <end position="27"/>
    </location>
</feature>
<dbReference type="Gene3D" id="3.60.15.10">
    <property type="entry name" value="Ribonuclease Z/Hydroxyacylglutathione hydrolase-like"/>
    <property type="match status" value="1"/>
</dbReference>
<gene>
    <name evidence="4" type="ORF">DET45_101228</name>
</gene>
<dbReference type="OrthoDB" id="9769598at2"/>
<keyword evidence="4" id="KW-0378">Hydrolase</keyword>
<dbReference type="Pfam" id="PF00753">
    <property type="entry name" value="Lactamase_B"/>
    <property type="match status" value="1"/>
</dbReference>
<dbReference type="InterPro" id="IPR050855">
    <property type="entry name" value="NDM-1-like"/>
</dbReference>
<reference evidence="4 5" key="1">
    <citation type="submission" date="2018-05" db="EMBL/GenBank/DDBJ databases">
        <title>Freshwater and sediment microbial communities from various areas in North America, analyzing microbe dynamics in response to fracking.</title>
        <authorList>
            <person name="Lamendella R."/>
        </authorList>
    </citation>
    <scope>NUCLEOTIDE SEQUENCE [LARGE SCALE GENOMIC DNA]</scope>
    <source>
        <strain evidence="4 5">125B1</strain>
    </source>
</reference>
<dbReference type="SMART" id="SM00849">
    <property type="entry name" value="Lactamase_B"/>
    <property type="match status" value="1"/>
</dbReference>
<keyword evidence="5" id="KW-1185">Reference proteome</keyword>
<evidence type="ECO:0000259" key="3">
    <source>
        <dbReference type="SMART" id="SM00849"/>
    </source>
</evidence>
<feature type="chain" id="PRO_5016336595" evidence="2">
    <location>
        <begin position="28"/>
        <end position="289"/>
    </location>
</feature>
<comment type="caution">
    <text evidence="4">The sequence shown here is derived from an EMBL/GenBank/DDBJ whole genome shotgun (WGS) entry which is preliminary data.</text>
</comment>
<proteinExistence type="inferred from homology"/>
<evidence type="ECO:0000313" key="4">
    <source>
        <dbReference type="EMBL" id="PWW16123.1"/>
    </source>
</evidence>
<dbReference type="RefSeq" id="WP_110074864.1">
    <property type="nucleotide sequence ID" value="NZ_QGTT01000001.1"/>
</dbReference>
<dbReference type="EMBL" id="QGTT01000001">
    <property type="protein sequence ID" value="PWW16123.1"/>
    <property type="molecule type" value="Genomic_DNA"/>
</dbReference>
<accession>A0A317QEM9</accession>
<feature type="domain" description="Metallo-beta-lactamase" evidence="3">
    <location>
        <begin position="52"/>
        <end position="225"/>
    </location>
</feature>
<evidence type="ECO:0000313" key="5">
    <source>
        <dbReference type="Proteomes" id="UP000246964"/>
    </source>
</evidence>
<dbReference type="InterPro" id="IPR036866">
    <property type="entry name" value="RibonucZ/Hydroxyglut_hydro"/>
</dbReference>
<comment type="similarity">
    <text evidence="1">Belongs to the metallo-beta-lactamase superfamily. Class-B beta-lactamase family.</text>
</comment>
<evidence type="ECO:0000256" key="1">
    <source>
        <dbReference type="ARBA" id="ARBA00005250"/>
    </source>
</evidence>